<keyword evidence="4 8" id="KW-0812">Transmembrane</keyword>
<gene>
    <name evidence="11" type="ORF">PEPS_42210</name>
</gene>
<evidence type="ECO:0000256" key="7">
    <source>
        <dbReference type="ARBA" id="ARBA00023237"/>
    </source>
</evidence>
<dbReference type="SUPFAM" id="SSF56935">
    <property type="entry name" value="Porins"/>
    <property type="match status" value="1"/>
</dbReference>
<dbReference type="InterPro" id="IPR008969">
    <property type="entry name" value="CarboxyPept-like_regulatory"/>
</dbReference>
<dbReference type="InterPro" id="IPR037066">
    <property type="entry name" value="Plug_dom_sf"/>
</dbReference>
<dbReference type="PANTHER" id="PTHR30069:SF53">
    <property type="entry name" value="COLICIN I RECEPTOR-RELATED"/>
    <property type="match status" value="1"/>
</dbReference>
<accession>A0ABM7VLR3</accession>
<dbReference type="InterPro" id="IPR039426">
    <property type="entry name" value="TonB-dep_rcpt-like"/>
</dbReference>
<evidence type="ECO:0000256" key="6">
    <source>
        <dbReference type="ARBA" id="ARBA00023136"/>
    </source>
</evidence>
<dbReference type="PANTHER" id="PTHR30069">
    <property type="entry name" value="TONB-DEPENDENT OUTER MEMBRANE RECEPTOR"/>
    <property type="match status" value="1"/>
</dbReference>
<keyword evidence="6 8" id="KW-0472">Membrane</keyword>
<dbReference type="EMBL" id="AP025297">
    <property type="protein sequence ID" value="BDD01941.1"/>
    <property type="molecule type" value="Genomic_DNA"/>
</dbReference>
<dbReference type="InterPro" id="IPR036942">
    <property type="entry name" value="Beta-barrel_TonB_sf"/>
</dbReference>
<name>A0ABM7VLR3_9BACT</name>
<dbReference type="Gene3D" id="2.170.130.10">
    <property type="entry name" value="TonB-dependent receptor, plug domain"/>
    <property type="match status" value="1"/>
</dbReference>
<protein>
    <submittedName>
        <fullName evidence="11">SusC/RagA family TonB-linked outer membrane protein</fullName>
    </submittedName>
</protein>
<dbReference type="PROSITE" id="PS52016">
    <property type="entry name" value="TONB_DEPENDENT_REC_3"/>
    <property type="match status" value="1"/>
</dbReference>
<dbReference type="NCBIfam" id="TIGR04056">
    <property type="entry name" value="OMP_RagA_SusC"/>
    <property type="match status" value="1"/>
</dbReference>
<dbReference type="Proteomes" id="UP001354989">
    <property type="component" value="Plasmid pPP5"/>
</dbReference>
<evidence type="ECO:0000256" key="2">
    <source>
        <dbReference type="ARBA" id="ARBA00022448"/>
    </source>
</evidence>
<reference evidence="11 12" key="1">
    <citation type="submission" date="2021-12" db="EMBL/GenBank/DDBJ databases">
        <title>Genome sequencing of bacteria with rrn-lacking chromosome and rrn-plasmid.</title>
        <authorList>
            <person name="Anda M."/>
            <person name="Iwasaki W."/>
        </authorList>
    </citation>
    <scope>NUCLEOTIDE SEQUENCE [LARGE SCALE GENOMIC DNA]</scope>
    <source>
        <strain evidence="11 12">NBRC 101262</strain>
        <plasmid evidence="11 12">pPP5</plasmid>
    </source>
</reference>
<keyword evidence="3 8" id="KW-1134">Transmembrane beta strand</keyword>
<sequence length="1076" mass="119640">MTKVSFTIFKHAKRGICLAIMALLFMMNPGVNAAIRDDGGKPGLNDVQEGFEVSGQVTTSDDFSPGVTVMIKGTTIGTITDFEGKYTLTVNDPTDVLVFSFVGYKTKEVVVGNQKTIDVVLDTDLIQLEELVVVGYGQQKKATLTGAVETIKSEVFESRAVANPALALQGQTPGLNVTRSSSRPGDEGLNISIRGSNSINGDGTPLIIIDGVATLGTTAFTSLNADDIETMSILKDAEAAIYGARASNGVILVTTKKGDGKVKVNISSQLNVNTPSMRFSLADGPQQYANAWLGYGEQDKLAGLDTYYWAWTEDQLNWMARGTPGYMQTPYWGNVWIGDNLQFDDLYGNSFSTQNTASISGGDEKSNFRVSLGYNEEVGPVKPTYDGLKRYNIRSNYNFNVNRWLDIKTSISYFNRNQSGPTYSGFRAFNEIPLFPVTNPYGNWSANFGEQGGGINRMAEMVDGGRRNNNRQELRTQASATFKLLEQLTFTADVALDNAWRNNQQYTSEVPTYSWNNTPAVAKINQNNNYIYEFSGIDRHETYQGIFNYNNKFGKHSINITGGGTAEKRTADEMSAKLWGFEDLGVPDLGMGSVEDRFEIKGGGSNWGLMSLLGAINYDYNNKYLLKLQGRRDGSSKFAKGHKWKNFGSVSGGWVISEENFLKGNNTLSFLKLRAGYGAVGNQGGIGNHDYASPIDRSNFMYFGQQDIAQYLRATANVITTNERTWEVITTQNVGMDFGFLEGKLSGTVELYKMINDGMLIGVTYPSILGGSPKTTNHGKLETKGWEFQIAWRDQIGSDFNYNIGFNISDNNNKLLSMEGKESFEEGLVKQRVGYPLNSYFLYETDGMFSSPEEAQEYYAKYSEGGTIGRLPTNPNTLRAGDIRIIDRDGNGYIDPIGDPSNGDTGDLKFMGDNQAHYTFGIDLGFNYKHWDFSAFFQGVLQQNMYRSGQAAYPRSGHFTNQTTAYDGLTWTPENPNAEFPRVSGWASLADWNYQYTDIMLSNGRYMRLKNLSFGYTFNKEQLKKLNIDRLRLYFTGNDLLTFSSMLDGWDPEYGSSLDNQYPFFRTWAFGLNVTF</sequence>
<evidence type="ECO:0000313" key="12">
    <source>
        <dbReference type="Proteomes" id="UP001354989"/>
    </source>
</evidence>
<geneLocation type="plasmid" evidence="11 12">
    <name>pPP5</name>
</geneLocation>
<evidence type="ECO:0000256" key="1">
    <source>
        <dbReference type="ARBA" id="ARBA00004571"/>
    </source>
</evidence>
<comment type="similarity">
    <text evidence="8">Belongs to the TonB-dependent receptor family.</text>
</comment>
<keyword evidence="5 9" id="KW-0732">Signal</keyword>
<dbReference type="InterPro" id="IPR012910">
    <property type="entry name" value="Plug_dom"/>
</dbReference>
<keyword evidence="7 8" id="KW-0998">Cell outer membrane</keyword>
<dbReference type="Pfam" id="PF07715">
    <property type="entry name" value="Plug"/>
    <property type="match status" value="1"/>
</dbReference>
<evidence type="ECO:0000259" key="10">
    <source>
        <dbReference type="Pfam" id="PF07715"/>
    </source>
</evidence>
<dbReference type="Gene3D" id="2.60.40.1120">
    <property type="entry name" value="Carboxypeptidase-like, regulatory domain"/>
    <property type="match status" value="1"/>
</dbReference>
<feature type="chain" id="PRO_5047355277" evidence="9">
    <location>
        <begin position="34"/>
        <end position="1076"/>
    </location>
</feature>
<evidence type="ECO:0000256" key="9">
    <source>
        <dbReference type="SAM" id="SignalP"/>
    </source>
</evidence>
<evidence type="ECO:0000313" key="11">
    <source>
        <dbReference type="EMBL" id="BDD01941.1"/>
    </source>
</evidence>
<comment type="subcellular location">
    <subcellularLocation>
        <location evidence="1 8">Cell outer membrane</location>
        <topology evidence="1 8">Multi-pass membrane protein</topology>
    </subcellularLocation>
</comment>
<dbReference type="Gene3D" id="2.40.170.20">
    <property type="entry name" value="TonB-dependent receptor, beta-barrel domain"/>
    <property type="match status" value="1"/>
</dbReference>
<evidence type="ECO:0000256" key="5">
    <source>
        <dbReference type="ARBA" id="ARBA00022729"/>
    </source>
</evidence>
<dbReference type="InterPro" id="IPR023997">
    <property type="entry name" value="TonB-dep_OMP_SusC/RagA_CS"/>
</dbReference>
<evidence type="ECO:0000256" key="3">
    <source>
        <dbReference type="ARBA" id="ARBA00022452"/>
    </source>
</evidence>
<proteinExistence type="inferred from homology"/>
<dbReference type="SUPFAM" id="SSF49464">
    <property type="entry name" value="Carboxypeptidase regulatory domain-like"/>
    <property type="match status" value="1"/>
</dbReference>
<feature type="signal peptide" evidence="9">
    <location>
        <begin position="1"/>
        <end position="33"/>
    </location>
</feature>
<feature type="domain" description="TonB-dependent receptor plug" evidence="10">
    <location>
        <begin position="141"/>
        <end position="250"/>
    </location>
</feature>
<organism evidence="11 12">
    <name type="scientific">Persicobacter psychrovividus</name>
    <dbReference type="NCBI Taxonomy" id="387638"/>
    <lineage>
        <taxon>Bacteria</taxon>
        <taxon>Pseudomonadati</taxon>
        <taxon>Bacteroidota</taxon>
        <taxon>Cytophagia</taxon>
        <taxon>Cytophagales</taxon>
        <taxon>Persicobacteraceae</taxon>
        <taxon>Persicobacter</taxon>
    </lineage>
</organism>
<dbReference type="InterPro" id="IPR023996">
    <property type="entry name" value="TonB-dep_OMP_SusC/RagA"/>
</dbReference>
<dbReference type="NCBIfam" id="TIGR04057">
    <property type="entry name" value="SusC_RagA_signa"/>
    <property type="match status" value="1"/>
</dbReference>
<keyword evidence="12" id="KW-1185">Reference proteome</keyword>
<evidence type="ECO:0000256" key="4">
    <source>
        <dbReference type="ARBA" id="ARBA00022692"/>
    </source>
</evidence>
<keyword evidence="11" id="KW-0614">Plasmid</keyword>
<dbReference type="Pfam" id="PF13715">
    <property type="entry name" value="CarbopepD_reg_2"/>
    <property type="match status" value="1"/>
</dbReference>
<evidence type="ECO:0000256" key="8">
    <source>
        <dbReference type="PROSITE-ProRule" id="PRU01360"/>
    </source>
</evidence>
<dbReference type="RefSeq" id="WP_338399241.1">
    <property type="nucleotide sequence ID" value="NZ_AP025297.1"/>
</dbReference>
<keyword evidence="2 8" id="KW-0813">Transport</keyword>